<accession>A0A7I7K7J7</accession>
<feature type="domain" description="Schlafen AlbA-2" evidence="1">
    <location>
        <begin position="22"/>
        <end position="159"/>
    </location>
</feature>
<protein>
    <recommendedName>
        <fullName evidence="1">Schlafen AlbA-2 domain-containing protein</fullName>
    </recommendedName>
</protein>
<dbReference type="Proteomes" id="UP000467006">
    <property type="component" value="Chromosome"/>
</dbReference>
<evidence type="ECO:0000313" key="2">
    <source>
        <dbReference type="EMBL" id="BBX19461.1"/>
    </source>
</evidence>
<dbReference type="Gene3D" id="3.30.950.30">
    <property type="entry name" value="Schlafen, AAA domain"/>
    <property type="match status" value="1"/>
</dbReference>
<sequence length="517" mass="57551">MVVVPDGRVDYDKLLELLTETEENHLDFKAAVNIDLKADQLKLVKDILTMSSRPPGGYILIGVDDGGNPCMPTGTIPDRRRYDGAKLGDLVRPYIEGQIHVRSQIHDHENNEIVVIWAENTGLPVPFSKQGEYEDQNAKKVAVFRTGDILVREGAQNVPIRNAHWQDVLSAYTKQIRDEASDLAETVMREFIEQSRNHPPGAPAEIPLLIEMDDATFAAAVVALIEATNDVRLRQFLRTLRRHVNATSSVDDCANALDKWAIFCAQATFFERDDLTRNAIDALFAAYRELGSGDDATQKRLAVVIRIYAVGSLAVRVSVWETVRSLVLRPAEDATGNPDWVYASWIRHALVEASRAGLTKDDRGGFVISAARELLANDPMMRPDIGDDEIPPQDAVTNRDVLLNTLCQFDFAYCLIVAAEGTGRGGFYPSSAAFDENRVRPLVLKIVDEDPEVRRRLFRSSDDRRVSDALAFVYHHAIRQSATDPGNRWWSTPSAVTAFDSKHGPSEPRIFGSGDQM</sequence>
<evidence type="ECO:0000313" key="3">
    <source>
        <dbReference type="Proteomes" id="UP000467006"/>
    </source>
</evidence>
<organism evidence="2 3">
    <name type="scientific">Mycolicibacterium duvalii</name>
    <dbReference type="NCBI Taxonomy" id="39688"/>
    <lineage>
        <taxon>Bacteria</taxon>
        <taxon>Bacillati</taxon>
        <taxon>Actinomycetota</taxon>
        <taxon>Actinomycetes</taxon>
        <taxon>Mycobacteriales</taxon>
        <taxon>Mycobacteriaceae</taxon>
        <taxon>Mycolicibacterium</taxon>
    </lineage>
</organism>
<dbReference type="Pfam" id="PF04326">
    <property type="entry name" value="SLFN_AlbA_2"/>
    <property type="match status" value="1"/>
</dbReference>
<proteinExistence type="predicted"/>
<dbReference type="KEGG" id="mdu:MDUV_43210"/>
<gene>
    <name evidence="2" type="ORF">MDUV_43210</name>
</gene>
<evidence type="ECO:0000259" key="1">
    <source>
        <dbReference type="Pfam" id="PF04326"/>
    </source>
</evidence>
<dbReference type="InterPro" id="IPR007421">
    <property type="entry name" value="Schlafen_AlbA_2_dom"/>
</dbReference>
<name>A0A7I7K7J7_9MYCO</name>
<dbReference type="RefSeq" id="WP_163722305.1">
    <property type="nucleotide sequence ID" value="NZ_AP022563.1"/>
</dbReference>
<dbReference type="EMBL" id="AP022563">
    <property type="protein sequence ID" value="BBX19461.1"/>
    <property type="molecule type" value="Genomic_DNA"/>
</dbReference>
<keyword evidence="3" id="KW-1185">Reference proteome</keyword>
<dbReference type="AlphaFoldDB" id="A0A7I7K7J7"/>
<reference evidence="2 3" key="1">
    <citation type="journal article" date="2019" name="Emerg. Microbes Infect.">
        <title>Comprehensive subspecies identification of 175 nontuberculous mycobacteria species based on 7547 genomic profiles.</title>
        <authorList>
            <person name="Matsumoto Y."/>
            <person name="Kinjo T."/>
            <person name="Motooka D."/>
            <person name="Nabeya D."/>
            <person name="Jung N."/>
            <person name="Uechi K."/>
            <person name="Horii T."/>
            <person name="Iida T."/>
            <person name="Fujita J."/>
            <person name="Nakamura S."/>
        </authorList>
    </citation>
    <scope>NUCLEOTIDE SEQUENCE [LARGE SCALE GENOMIC DNA]</scope>
    <source>
        <strain evidence="2 3">JCM 6396</strain>
    </source>
</reference>
<dbReference type="InterPro" id="IPR038461">
    <property type="entry name" value="Schlafen_AlbA_2_dom_sf"/>
</dbReference>